<dbReference type="GO" id="GO:0000155">
    <property type="term" value="F:phosphorelay sensor kinase activity"/>
    <property type="evidence" value="ECO:0007669"/>
    <property type="project" value="InterPro"/>
</dbReference>
<dbReference type="Pfam" id="PF07730">
    <property type="entry name" value="HisKA_3"/>
    <property type="match status" value="1"/>
</dbReference>
<evidence type="ECO:0000256" key="4">
    <source>
        <dbReference type="ARBA" id="ARBA00022679"/>
    </source>
</evidence>
<feature type="domain" description="Histidine kinase/HSP90-like ATPase" evidence="10">
    <location>
        <begin position="296"/>
        <end position="388"/>
    </location>
</feature>
<comment type="catalytic activity">
    <reaction evidence="1">
        <text>ATP + protein L-histidine = ADP + protein N-phospho-L-histidine.</text>
        <dbReference type="EC" id="2.7.13.3"/>
    </reaction>
</comment>
<gene>
    <name evidence="11" type="ORF">DR950_31935</name>
</gene>
<feature type="transmembrane region" description="Helical" evidence="9">
    <location>
        <begin position="54"/>
        <end position="82"/>
    </location>
</feature>
<dbReference type="InterPro" id="IPR050482">
    <property type="entry name" value="Sensor_HK_TwoCompSys"/>
</dbReference>
<evidence type="ECO:0000256" key="6">
    <source>
        <dbReference type="ARBA" id="ARBA00022777"/>
    </source>
</evidence>
<evidence type="ECO:0000313" key="11">
    <source>
        <dbReference type="EMBL" id="RGD61744.1"/>
    </source>
</evidence>
<keyword evidence="5" id="KW-0547">Nucleotide-binding</keyword>
<dbReference type="RefSeq" id="WP_117489899.1">
    <property type="nucleotide sequence ID" value="NZ_QVIG01000001.1"/>
</dbReference>
<dbReference type="Gene3D" id="1.20.5.1930">
    <property type="match status" value="1"/>
</dbReference>
<feature type="transmembrane region" description="Helical" evidence="9">
    <location>
        <begin position="143"/>
        <end position="161"/>
    </location>
</feature>
<evidence type="ECO:0000313" key="12">
    <source>
        <dbReference type="Proteomes" id="UP000263377"/>
    </source>
</evidence>
<comment type="caution">
    <text evidence="11">The sequence shown here is derived from an EMBL/GenBank/DDBJ whole genome shotgun (WGS) entry which is preliminary data.</text>
</comment>
<accession>A0A373A1T8</accession>
<dbReference type="InterPro" id="IPR003594">
    <property type="entry name" value="HATPase_dom"/>
</dbReference>
<evidence type="ECO:0000256" key="2">
    <source>
        <dbReference type="ARBA" id="ARBA00012438"/>
    </source>
</evidence>
<keyword evidence="9" id="KW-0472">Membrane</keyword>
<evidence type="ECO:0000256" key="9">
    <source>
        <dbReference type="SAM" id="Phobius"/>
    </source>
</evidence>
<dbReference type="Pfam" id="PF02518">
    <property type="entry name" value="HATPase_c"/>
    <property type="match status" value="1"/>
</dbReference>
<dbReference type="Gene3D" id="3.30.565.10">
    <property type="entry name" value="Histidine kinase-like ATPase, C-terminal domain"/>
    <property type="match status" value="1"/>
</dbReference>
<evidence type="ECO:0000259" key="10">
    <source>
        <dbReference type="SMART" id="SM00387"/>
    </source>
</evidence>
<sequence>MITEPRPPLLRRLPAGVWVGALWTALVVFRFFTRENELHHLLNYHGNPEDMPMVVTAVVTTLVATLLVRLPLLAIVVALGGGMFALGMWGVPEAAPLQFLIADAVVGYCAASRSRRVSLTALALPLATLAGLLLWGAVNDYPVNPLAYGGFAATVLIAWLIGNTVHQGRAHTEALRGRASEQAITAERLRIARELHDMVAHNIGIIAIQAGMGSRVMDTQPAETRAALEAIEATSRETLAGLRRMLGALRQGEGEPAPLEVMPGLGELDRLVEKAAGAGVRVALTRRGEARPLPSEVDLAAYRIVQEAVTNVVKHSGTRDCHVTVGYGLRELDVTVVDLGAGAATGTPGTGYGLAGMRERVALLDGEFAAGPRPEGGFRVAARLPLPESPAVQTPAVQTPGEPGVGTAVGTAVETPVEVGP</sequence>
<keyword evidence="7" id="KW-0067">ATP-binding</keyword>
<feature type="transmembrane region" description="Helical" evidence="9">
    <location>
        <begin position="118"/>
        <end position="137"/>
    </location>
</feature>
<keyword evidence="12" id="KW-1185">Reference proteome</keyword>
<dbReference type="AlphaFoldDB" id="A0A373A1T8"/>
<reference evidence="11 12" key="1">
    <citation type="submission" date="2018-08" db="EMBL/GenBank/DDBJ databases">
        <title>Diversity &amp; Physiological Properties of Lignin-Decomposing Actinobacteria from Soil.</title>
        <authorList>
            <person name="Roh S.G."/>
            <person name="Kim S.B."/>
        </authorList>
    </citation>
    <scope>NUCLEOTIDE SEQUENCE [LARGE SCALE GENOMIC DNA]</scope>
    <source>
        <strain evidence="11 12">MMS17-GH009</strain>
    </source>
</reference>
<keyword evidence="9" id="KW-0812">Transmembrane</keyword>
<dbReference type="EMBL" id="QVIG01000001">
    <property type="protein sequence ID" value="RGD61744.1"/>
    <property type="molecule type" value="Genomic_DNA"/>
</dbReference>
<keyword evidence="3" id="KW-0597">Phosphoprotein</keyword>
<keyword evidence="4" id="KW-0808">Transferase</keyword>
<dbReference type="CDD" id="cd16917">
    <property type="entry name" value="HATPase_UhpB-NarQ-NarX-like"/>
    <property type="match status" value="1"/>
</dbReference>
<dbReference type="GO" id="GO:0046983">
    <property type="term" value="F:protein dimerization activity"/>
    <property type="evidence" value="ECO:0007669"/>
    <property type="project" value="InterPro"/>
</dbReference>
<evidence type="ECO:0000256" key="5">
    <source>
        <dbReference type="ARBA" id="ARBA00022741"/>
    </source>
</evidence>
<dbReference type="GO" id="GO:0005524">
    <property type="term" value="F:ATP binding"/>
    <property type="evidence" value="ECO:0007669"/>
    <property type="project" value="UniProtKB-KW"/>
</dbReference>
<dbReference type="InterPro" id="IPR036890">
    <property type="entry name" value="HATPase_C_sf"/>
</dbReference>
<protein>
    <recommendedName>
        <fullName evidence="2">histidine kinase</fullName>
        <ecNumber evidence="2">2.7.13.3</ecNumber>
    </recommendedName>
</protein>
<dbReference type="Proteomes" id="UP000263377">
    <property type="component" value="Unassembled WGS sequence"/>
</dbReference>
<dbReference type="PANTHER" id="PTHR24421:SF10">
    <property type="entry name" value="NITRATE_NITRITE SENSOR PROTEIN NARQ"/>
    <property type="match status" value="1"/>
</dbReference>
<dbReference type="InterPro" id="IPR011712">
    <property type="entry name" value="Sig_transdc_His_kin_sub3_dim/P"/>
</dbReference>
<evidence type="ECO:0000256" key="3">
    <source>
        <dbReference type="ARBA" id="ARBA00022553"/>
    </source>
</evidence>
<organism evidence="11 12">
    <name type="scientific">Kitasatospora xanthocidica</name>
    <dbReference type="NCBI Taxonomy" id="83382"/>
    <lineage>
        <taxon>Bacteria</taxon>
        <taxon>Bacillati</taxon>
        <taxon>Actinomycetota</taxon>
        <taxon>Actinomycetes</taxon>
        <taxon>Kitasatosporales</taxon>
        <taxon>Streptomycetaceae</taxon>
        <taxon>Kitasatospora</taxon>
    </lineage>
</organism>
<dbReference type="SMART" id="SM00387">
    <property type="entry name" value="HATPase_c"/>
    <property type="match status" value="1"/>
</dbReference>
<feature type="transmembrane region" description="Helical" evidence="9">
    <location>
        <begin position="15"/>
        <end position="33"/>
    </location>
</feature>
<evidence type="ECO:0000256" key="7">
    <source>
        <dbReference type="ARBA" id="ARBA00022840"/>
    </source>
</evidence>
<dbReference type="GO" id="GO:0016020">
    <property type="term" value="C:membrane"/>
    <property type="evidence" value="ECO:0007669"/>
    <property type="project" value="InterPro"/>
</dbReference>
<name>A0A373A1T8_9ACTN</name>
<keyword evidence="8" id="KW-0902">Two-component regulatory system</keyword>
<dbReference type="SUPFAM" id="SSF55874">
    <property type="entry name" value="ATPase domain of HSP90 chaperone/DNA topoisomerase II/histidine kinase"/>
    <property type="match status" value="1"/>
</dbReference>
<proteinExistence type="predicted"/>
<evidence type="ECO:0000256" key="1">
    <source>
        <dbReference type="ARBA" id="ARBA00000085"/>
    </source>
</evidence>
<dbReference type="PANTHER" id="PTHR24421">
    <property type="entry name" value="NITRATE/NITRITE SENSOR PROTEIN NARX-RELATED"/>
    <property type="match status" value="1"/>
</dbReference>
<evidence type="ECO:0000256" key="8">
    <source>
        <dbReference type="ARBA" id="ARBA00023012"/>
    </source>
</evidence>
<dbReference type="EC" id="2.7.13.3" evidence="2"/>
<keyword evidence="6 11" id="KW-0418">Kinase</keyword>
<keyword evidence="9" id="KW-1133">Transmembrane helix</keyword>